<organism evidence="2">
    <name type="scientific">marine metagenome</name>
    <dbReference type="NCBI Taxonomy" id="408172"/>
    <lineage>
        <taxon>unclassified sequences</taxon>
        <taxon>metagenomes</taxon>
        <taxon>ecological metagenomes</taxon>
    </lineage>
</organism>
<dbReference type="AlphaFoldDB" id="A0A382VIU6"/>
<evidence type="ECO:0008006" key="3">
    <source>
        <dbReference type="Google" id="ProtNLM"/>
    </source>
</evidence>
<dbReference type="EMBL" id="UINC01152329">
    <property type="protein sequence ID" value="SVD46456.1"/>
    <property type="molecule type" value="Genomic_DNA"/>
</dbReference>
<dbReference type="GO" id="GO:0005886">
    <property type="term" value="C:plasma membrane"/>
    <property type="evidence" value="ECO:0007669"/>
    <property type="project" value="InterPro"/>
</dbReference>
<keyword evidence="1" id="KW-0472">Membrane</keyword>
<dbReference type="PIRSF" id="PIRSF016661">
    <property type="entry name" value="BioY"/>
    <property type="match status" value="1"/>
</dbReference>
<evidence type="ECO:0000313" key="2">
    <source>
        <dbReference type="EMBL" id="SVD46456.1"/>
    </source>
</evidence>
<feature type="transmembrane region" description="Helical" evidence="1">
    <location>
        <begin position="149"/>
        <end position="171"/>
    </location>
</feature>
<accession>A0A382VIU6</accession>
<sequence>MELTKSLQAQKILKYIIIAFIGSILLTISAKLQTPFTLVPATMQTFAVLLIGMVLGPRLAAATVIFYLAQGSIGFPVFAKGGGLMYFAGPTGGYLLGFIFAAYFSGMIKKTNDPIIIFIYLSLSISIAYIVGLIGLWNFMGFDKSFSKVFAVGAEPFLIIEIYKILILSVLSKQLFKLKNLI</sequence>
<proteinExistence type="predicted"/>
<name>A0A382VIU6_9ZZZZ</name>
<reference evidence="2" key="1">
    <citation type="submission" date="2018-05" db="EMBL/GenBank/DDBJ databases">
        <authorList>
            <person name="Lanie J.A."/>
            <person name="Ng W.-L."/>
            <person name="Kazmierczak K.M."/>
            <person name="Andrzejewski T.M."/>
            <person name="Davidsen T.M."/>
            <person name="Wayne K.J."/>
            <person name="Tettelin H."/>
            <person name="Glass J.I."/>
            <person name="Rusch D."/>
            <person name="Podicherti R."/>
            <person name="Tsui H.-C.T."/>
            <person name="Winkler M.E."/>
        </authorList>
    </citation>
    <scope>NUCLEOTIDE SEQUENCE</scope>
</reference>
<protein>
    <recommendedName>
        <fullName evidence="3">Biotin transporter</fullName>
    </recommendedName>
</protein>
<feature type="transmembrane region" description="Helical" evidence="1">
    <location>
        <begin position="84"/>
        <end position="104"/>
    </location>
</feature>
<keyword evidence="1" id="KW-0812">Transmembrane</keyword>
<feature type="transmembrane region" description="Helical" evidence="1">
    <location>
        <begin position="116"/>
        <end position="137"/>
    </location>
</feature>
<gene>
    <name evidence="2" type="ORF">METZ01_LOCUS399310</name>
</gene>
<dbReference type="Gene3D" id="1.10.1760.20">
    <property type="match status" value="1"/>
</dbReference>
<feature type="transmembrane region" description="Helical" evidence="1">
    <location>
        <begin position="12"/>
        <end position="30"/>
    </location>
</feature>
<dbReference type="PANTHER" id="PTHR34295:SF1">
    <property type="entry name" value="BIOTIN TRANSPORTER BIOY"/>
    <property type="match status" value="1"/>
</dbReference>
<dbReference type="GO" id="GO:0015225">
    <property type="term" value="F:biotin transmembrane transporter activity"/>
    <property type="evidence" value="ECO:0007669"/>
    <property type="project" value="InterPro"/>
</dbReference>
<evidence type="ECO:0000256" key="1">
    <source>
        <dbReference type="SAM" id="Phobius"/>
    </source>
</evidence>
<dbReference type="Pfam" id="PF02632">
    <property type="entry name" value="BioY"/>
    <property type="match status" value="1"/>
</dbReference>
<dbReference type="PANTHER" id="PTHR34295">
    <property type="entry name" value="BIOTIN TRANSPORTER BIOY"/>
    <property type="match status" value="1"/>
</dbReference>
<keyword evidence="1" id="KW-1133">Transmembrane helix</keyword>
<dbReference type="InterPro" id="IPR003784">
    <property type="entry name" value="BioY"/>
</dbReference>